<feature type="region of interest" description="Disordered" evidence="1">
    <location>
        <begin position="62"/>
        <end position="94"/>
    </location>
</feature>
<name>A0A8T2TD35_CERRI</name>
<dbReference type="GO" id="GO:0009966">
    <property type="term" value="P:regulation of signal transduction"/>
    <property type="evidence" value="ECO:0007669"/>
    <property type="project" value="InterPro"/>
</dbReference>
<feature type="region of interest" description="Disordered" evidence="1">
    <location>
        <begin position="25"/>
        <end position="47"/>
    </location>
</feature>
<dbReference type="PANTHER" id="PTHR12398:SF20">
    <property type="entry name" value="PROTEIN PHOSPHATASE 1 REGULATORY INHIBITOR SUBUNIT 2"/>
    <property type="match status" value="1"/>
</dbReference>
<keyword evidence="3" id="KW-1185">Reference proteome</keyword>
<dbReference type="GO" id="GO:0004864">
    <property type="term" value="F:protein phosphatase inhibitor activity"/>
    <property type="evidence" value="ECO:0007669"/>
    <property type="project" value="InterPro"/>
</dbReference>
<dbReference type="OrthoDB" id="551302at2759"/>
<feature type="region of interest" description="Disordered" evidence="1">
    <location>
        <begin position="124"/>
        <end position="181"/>
    </location>
</feature>
<dbReference type="PANTHER" id="PTHR12398">
    <property type="entry name" value="PROTEIN PHOSPHATASE INHIBITOR"/>
    <property type="match status" value="1"/>
</dbReference>
<protein>
    <recommendedName>
        <fullName evidence="4">Protein phosphatase inhibitor 2</fullName>
    </recommendedName>
</protein>
<dbReference type="EMBL" id="CM035419">
    <property type="protein sequence ID" value="KAH7415703.1"/>
    <property type="molecule type" value="Genomic_DNA"/>
</dbReference>
<reference evidence="2" key="1">
    <citation type="submission" date="2021-08" db="EMBL/GenBank/DDBJ databases">
        <title>WGS assembly of Ceratopteris richardii.</title>
        <authorList>
            <person name="Marchant D.B."/>
            <person name="Chen G."/>
            <person name="Jenkins J."/>
            <person name="Shu S."/>
            <person name="Leebens-Mack J."/>
            <person name="Grimwood J."/>
            <person name="Schmutz J."/>
            <person name="Soltis P."/>
            <person name="Soltis D."/>
            <person name="Chen Z.-H."/>
        </authorList>
    </citation>
    <scope>NUCLEOTIDE SEQUENCE</scope>
    <source>
        <strain evidence="2">Whitten #5841</strain>
        <tissue evidence="2">Leaf</tissue>
    </source>
</reference>
<feature type="compositionally biased region" description="Polar residues" evidence="1">
    <location>
        <begin position="169"/>
        <end position="181"/>
    </location>
</feature>
<dbReference type="Proteomes" id="UP000825935">
    <property type="component" value="Chromosome 14"/>
</dbReference>
<gene>
    <name evidence="2" type="ORF">KP509_14G057400</name>
</gene>
<proteinExistence type="predicted"/>
<feature type="compositionally biased region" description="Low complexity" evidence="1">
    <location>
        <begin position="64"/>
        <end position="76"/>
    </location>
</feature>
<dbReference type="InterPro" id="IPR007062">
    <property type="entry name" value="PPI-2"/>
</dbReference>
<evidence type="ECO:0000313" key="3">
    <source>
        <dbReference type="Proteomes" id="UP000825935"/>
    </source>
</evidence>
<dbReference type="EMBL" id="CM035419">
    <property type="protein sequence ID" value="KAH7415704.1"/>
    <property type="molecule type" value="Genomic_DNA"/>
</dbReference>
<organism evidence="2 3">
    <name type="scientific">Ceratopteris richardii</name>
    <name type="common">Triangle waterfern</name>
    <dbReference type="NCBI Taxonomy" id="49495"/>
    <lineage>
        <taxon>Eukaryota</taxon>
        <taxon>Viridiplantae</taxon>
        <taxon>Streptophyta</taxon>
        <taxon>Embryophyta</taxon>
        <taxon>Tracheophyta</taxon>
        <taxon>Polypodiopsida</taxon>
        <taxon>Polypodiidae</taxon>
        <taxon>Polypodiales</taxon>
        <taxon>Pteridineae</taxon>
        <taxon>Pteridaceae</taxon>
        <taxon>Parkerioideae</taxon>
        <taxon>Ceratopteris</taxon>
    </lineage>
</organism>
<evidence type="ECO:0000256" key="1">
    <source>
        <dbReference type="SAM" id="MobiDB-lite"/>
    </source>
</evidence>
<evidence type="ECO:0008006" key="4">
    <source>
        <dbReference type="Google" id="ProtNLM"/>
    </source>
</evidence>
<dbReference type="EMBL" id="CM035419">
    <property type="protein sequence ID" value="KAH7415702.1"/>
    <property type="molecule type" value="Genomic_DNA"/>
</dbReference>
<dbReference type="AlphaFoldDB" id="A0A8T2TD35"/>
<dbReference type="OMA" id="GHYDEYK"/>
<accession>A0A8T2TD35</accession>
<evidence type="ECO:0000313" key="2">
    <source>
        <dbReference type="EMBL" id="KAH7415704.1"/>
    </source>
</evidence>
<sequence>MKRYSKERSSSRVAWDEANLSFLEANKSPKRKITEPKTPYYPPEGVLDNAEHAQAIWEALNEVASSSSGDKGSWASEGDEDDQAESSNSCHGLDQVGHRLSFSELRKAHYDEFRKSKSLRQEDLAVNDTDDDLDKPEAQDMAVDGNNHGGTHGEDMVVDGMGSLDLQDPTFSSGNWQRDTC</sequence>
<dbReference type="Pfam" id="PF04979">
    <property type="entry name" value="IPP-2"/>
    <property type="match status" value="1"/>
</dbReference>
<comment type="caution">
    <text evidence="2">The sequence shown here is derived from an EMBL/GenBank/DDBJ whole genome shotgun (WGS) entry which is preliminary data.</text>
</comment>